<feature type="compositionally biased region" description="Basic and acidic residues" evidence="1">
    <location>
        <begin position="28"/>
        <end position="38"/>
    </location>
</feature>
<proteinExistence type="predicted"/>
<gene>
    <name evidence="2" type="primary">ORF130865</name>
</gene>
<protein>
    <submittedName>
        <fullName evidence="2">Uncharacterized protein</fullName>
    </submittedName>
</protein>
<evidence type="ECO:0000256" key="1">
    <source>
        <dbReference type="SAM" id="MobiDB-lite"/>
    </source>
</evidence>
<evidence type="ECO:0000313" key="2">
    <source>
        <dbReference type="EMBL" id="CEK82322.1"/>
    </source>
</evidence>
<reference evidence="2" key="1">
    <citation type="submission" date="2014-12" db="EMBL/GenBank/DDBJ databases">
        <title>Insight into the proteome of Arion vulgaris.</title>
        <authorList>
            <person name="Aradska J."/>
            <person name="Bulat T."/>
            <person name="Smidak R."/>
            <person name="Sarate P."/>
            <person name="Gangsoo J."/>
            <person name="Sialana F."/>
            <person name="Bilban M."/>
            <person name="Lubec G."/>
        </authorList>
    </citation>
    <scope>NUCLEOTIDE SEQUENCE</scope>
    <source>
        <tissue evidence="2">Skin</tissue>
    </source>
</reference>
<feature type="region of interest" description="Disordered" evidence="1">
    <location>
        <begin position="28"/>
        <end position="54"/>
    </location>
</feature>
<accession>A0A0B7ANZ5</accession>
<dbReference type="EMBL" id="HACG01035457">
    <property type="protein sequence ID" value="CEK82322.1"/>
    <property type="molecule type" value="Transcribed_RNA"/>
</dbReference>
<organism evidence="2">
    <name type="scientific">Arion vulgaris</name>
    <dbReference type="NCBI Taxonomy" id="1028688"/>
    <lineage>
        <taxon>Eukaryota</taxon>
        <taxon>Metazoa</taxon>
        <taxon>Spiralia</taxon>
        <taxon>Lophotrochozoa</taxon>
        <taxon>Mollusca</taxon>
        <taxon>Gastropoda</taxon>
        <taxon>Heterobranchia</taxon>
        <taxon>Euthyneura</taxon>
        <taxon>Panpulmonata</taxon>
        <taxon>Eupulmonata</taxon>
        <taxon>Stylommatophora</taxon>
        <taxon>Helicina</taxon>
        <taxon>Arionoidea</taxon>
        <taxon>Arionidae</taxon>
        <taxon>Arion</taxon>
    </lineage>
</organism>
<dbReference type="AlphaFoldDB" id="A0A0B7ANZ5"/>
<name>A0A0B7ANZ5_9EUPU</name>
<sequence>MGRTDHRRYSIKCQVCHRSFLSNIHIKGEKERDSERNSRSMLTYKRTSKMRYVS</sequence>